<gene>
    <name evidence="3" type="ORF">E4N76_12505</name>
</gene>
<keyword evidence="1" id="KW-0732">Signal</keyword>
<evidence type="ECO:0000256" key="1">
    <source>
        <dbReference type="SAM" id="SignalP"/>
    </source>
</evidence>
<accession>A0ABY5HWA8</accession>
<feature type="domain" description="FlgD/Vpr Ig-like" evidence="2">
    <location>
        <begin position="3442"/>
        <end position="3496"/>
    </location>
</feature>
<dbReference type="InterPro" id="IPR025965">
    <property type="entry name" value="FlgD/Vpr_Ig-like"/>
</dbReference>
<dbReference type="RefSeq" id="WP_255805304.1">
    <property type="nucleotide sequence ID" value="NZ_CP038802.1"/>
</dbReference>
<feature type="chain" id="PRO_5046682653" description="FlgD/Vpr Ig-like domain-containing protein" evidence="1">
    <location>
        <begin position="20"/>
        <end position="3510"/>
    </location>
</feature>
<evidence type="ECO:0000313" key="4">
    <source>
        <dbReference type="Proteomes" id="UP001059401"/>
    </source>
</evidence>
<evidence type="ECO:0000313" key="3">
    <source>
        <dbReference type="EMBL" id="UTY29696.1"/>
    </source>
</evidence>
<dbReference type="Pfam" id="PF13860">
    <property type="entry name" value="FlgD_ig"/>
    <property type="match status" value="1"/>
</dbReference>
<keyword evidence="4" id="KW-1185">Reference proteome</keyword>
<feature type="signal peptide" evidence="1">
    <location>
        <begin position="1"/>
        <end position="19"/>
    </location>
</feature>
<reference evidence="3" key="1">
    <citation type="submission" date="2019-04" db="EMBL/GenBank/DDBJ databases">
        <title>Whole genome sequencing of oral phylogroup 2 treponemes.</title>
        <authorList>
            <person name="Chan Y."/>
            <person name="Zeng H.H."/>
            <person name="Yu X.L."/>
            <person name="Leung W.K."/>
            <person name="Watt R.M."/>
        </authorList>
    </citation>
    <scope>NUCLEOTIDE SEQUENCE</scope>
    <source>
        <strain evidence="3">OMZ 847</strain>
    </source>
</reference>
<proteinExistence type="predicted"/>
<sequence length="3510" mass="370864">MKKIQKIIFTLIYTLFVMAAGFAADFTWNGSNSSAWNASSNWTLSGTLPPGHLGYPSSSSDTAIITSNGNAPVLNTSIPINLNSLTINSGSLTITGNTSLTLSGNFTNNGGTFSAWPNTTVTFNGSSSKITGTGSSEPLFGNLTIDALPAKLELEKNIKIAGTFTKNGDFHANNYTTVTFTNSTSTITAPVNSEPTFWNLTIAGSAGLQLGSNIKVAGTFTNNGSFTHNSKAVTFVGFGSKITGTATETEFSTLAIDKRELPAPPPYNKVTLADGKKIKIKVFKNIYKGTFNAGSGTEITVTEEFDNTDGTFEPETSTVKLVPSGNTVTITGSGNATHTKFYKLKLINGGNKTLKIKNKISVAEKGLELEGGSASPPSKDPLTVSPESTGEINFYTPPTPITGTPPKGKYLTVNAGIPIAGGTYTVVQSKPQGTPSANWIFEDCLINMTWTGENSTQNWNDYANWSPNGIPGIHTPVTIQTTSRYPKLTANVSAESVTVNSGAELDLTHYTIKKGPPTAKLTNNGTIKMTGSGDQLSWFSAGNNDNITLGNTSTVEYYDAPPSNANVWAGPYENLKVSGTRQKLRASSITVNKDFTVASASFAQTSGTFIFNGSSTIDGTATISFHNLTVASSKSVTLNKDIAVGGAFINNNGATFNANGKDIIFNGNFTNDGAFTPGSNTVTFNGSSTIGGNGAISFNNLSVASGKSVTLNKDITVGGAFINSSGATFNASTYNITLNSTFSNSGTFNSTDGTNNSFTFNGSFTNSGTFNANADNITFIGTTFTNSGTFAAGTNNTVTLNPPPGGTVTITGTGTETATKFHNLSLTGAGGKTLTINGKISVNGNLTLQGSGAADAQLLTIAGGTNSPGIELSADQTGNGKWLKVHTNVPMIPESGGKTYTVTESKAHEVSGFLISDGNPKNWIFSGYAGPMTWKGTHSSNWNGWQNWQPCGIPGVNSDVTIPQKEAAAHYPKLTAAGAQAKSVTVNSGAELDLGGQIIKKGTGSNDFTPLTNNGTLKMMGTSSASDPKGQKEWFENAIISFSDSSTVEYYGASPAASDIWAGPYQNLKVSGGKTSFTTGYLKVNEYFTVDTTGSFIINADSQSYTKMVTLNKSTTFSSTNAGGTVFESFLMTNGNTVDFSGNGKIETKKDIYGYGNINVISNTGGEWTSSEKIQANIINTQRKWTSLDNVTANGSITANDWTAAGNVTLKGNLTVARFNQTAGTLTFNGTGIEQELKFTGAGNKNIYNLTIDNGAKVKLGSEIKVKETFLNKGTFNHNNKKVTFTGAASIGISGDSGQITEFYDIEIASSASLTLNQDIKIKKDFSNSGGFTVNGKTVSFVKGSAPVSAASTISGNAVSFANLSIESGKTLTLNNASLEISGTLTNDGVFDAQAHNKTVTFIGTNAEITRTQASPSPMPENKFHILKIADSATLKVVLSGINNNEHNKFVQIDIKNSFVNGQDGIFIPHFSNFVFSGTANTNSINHNINFTDITIPSTGSLTLNKPITVGGTFTSNGTFTAGANKVTFRGGNHGLEITKGTGSSGTMTFSEIEILGDAHLALKRDITVTEKIYYTEKNGNLGKFTADSGTTVTLNPPPGGTVTITGTGTVGDTAFNNLSLTGAGGKTLTINGKISVNGNLTLQGSGAADAQLLTIAGGTNSPSIELSANQTGNGKWLNVHTNVPMIPESGGKTYTVTESKAHEVSGFPLSDGNPKNWIFSGYAGSMIWKGTHSNNWNGWQNWRPYGIPGGNSDVTIPQKEAAAHYPKLTANVSAKSVTVNTGAELDLTHYTIKKGPPTAKLTNNGTIKMTGSGDQLSWFSAGNNDNITLGNTSTVEYYDAPPSNANIWAGPYENLKVSGGKTSFTTGNLIVNKAFTVDTTGSFTVNADSQNYKGAVELKKETTFKSDLPVGTIFENNLKAFGNSITFDGNGEIKTRDIMLALGSGTITVKEGTGDWTSAGQITVKDIIVKRNWTSSSHITASGDITADNTAHTNIWTSNFGDIKLAGNLTAAQFNQTAGTLTFNGTGTPEQELKFTGAGNKNIKNLAINSSAKVKLGSNITIQGNFTNSGTFDATTVPGYTITLTNGADHTITGTGTASNTKFHNLSLTGAGGKKLVIDKKISVLGNLTLTGTSTDKLTIEGVSTNSSIALTTANSAHGQYLKVRTNIPITGGTYTAEDSLPDGSDTDIQVGKPENWIFTNYNGTLTWKGSVDSNWNDRRNWEPALAIPGINTDVTIPQKAGPAHHYPILAGNAEANSITIAAPATLDLNGFVISDNSGRSPLAVHGTLKLKGTADQKNWFAAASPADKITLQNTSTVVYYDNSTANIWGGTYYKLQVQNRDKLVTGGAPLTVEGTFKVTHPTPPSTLEIDTGNGAQHYKGSITATGINLSFKTASLKTMKDTPANLTEVTAANITVNGDWTSNSTVNAQTVTVLSGGSWTSKKGKITLTGNLDAAKFVQNEGDLIFNGTGNRQLSINSSDSKIKNLVINATASVKLGSNITIQGNFTNSGTFDATNTGSPPGYTVTLTNDGNHDITGSNTAAGTKFYNLICINAGGKQIKFNKKISVHGNLTLQGSGISNLLNISGTDNDAEIYVKSNQGTASGYECKWLGVAENLPIKSLTSSTYTCTTDESKPTGNINSIIAGKPENWIFTNVYELRWTGEANDNNWNNPNNWRPRTSHAPKPTQFATVRAVAAGKHPILGSGDYYAKKVEVVGTATLDLADKLIYSNTAKTATAELTAKGTLRLKGTDGQKNWFEHSNLSNRMTITQNSTVEYYNSAPPTIKLWGGGTDGYNKLILNNIGTCETENSNLKVNGELSVEGSNVTINSGGGTQTYNGAINATGKDITIEGSTITTKHNITANKIKVLGDWNSNSGTITASTNIEAAKWTSADEVITRAGNNITVTGAWDSKGSTITANNIEAKKNWDSSGNVTSNGNIKVDNGYLWKPTAGDIKLKGNLTAGKFNQTGGTLTFNGTGTPEQELKFTGAGDKNIFNLTIDSGAKVKLGSNITIQRNFTNSGTFNDYTYTVTLSPTGNTVTITGTGTASNTKFNKLECTTSTTTKTLNISGKISVTGTLTLSGASGKPLTINGSNSAEIHLSNSHGLTSGTAKGNFLMIYTGKVRIQSTGSTGKYYVVKDSKDDSGSTISKNGWIFYKDSLQIVNSFAKPNDNHIYLLFDDDSLSTEEFHSLNALTHSLQITDGVTTYTSNLQTVHKEPSSYIPSGHSLWKIQLDGTQKFNPDDILNSVYQVDLNYFGTHKIKNYISDIGIGMVKPLTASNSIVLRNFNAGDNDPALPTLDVRVLAEKAPSSSNVILHFFSKNSAEHKFWHPDTIPSPPGSFANPQAGTTNYSPTLNGNLITSIIPSTDPSLKEGKVGQFMYVYNNWLPCARLRNPNDILSFDVWNFKIVGVRMQKGGVSIFDNVVNPHKGQSATIAAHLKKSGMLTIQIMTLDGNIVRTLTRSHHNAGDHFYLWDGRNNGGNPVASGMYFVRIAGPDIDEVRKILIIK</sequence>
<name>A0ABY5HWA8_9SPIR</name>
<dbReference type="Gene3D" id="2.60.40.4070">
    <property type="match status" value="1"/>
</dbReference>
<evidence type="ECO:0000259" key="2">
    <source>
        <dbReference type="Pfam" id="PF13860"/>
    </source>
</evidence>
<organism evidence="3 4">
    <name type="scientific">Treponema putidum</name>
    <dbReference type="NCBI Taxonomy" id="221027"/>
    <lineage>
        <taxon>Bacteria</taxon>
        <taxon>Pseudomonadati</taxon>
        <taxon>Spirochaetota</taxon>
        <taxon>Spirochaetia</taxon>
        <taxon>Spirochaetales</taxon>
        <taxon>Treponemataceae</taxon>
        <taxon>Treponema</taxon>
    </lineage>
</organism>
<dbReference type="EMBL" id="CP038802">
    <property type="protein sequence ID" value="UTY29696.1"/>
    <property type="molecule type" value="Genomic_DNA"/>
</dbReference>
<protein>
    <recommendedName>
        <fullName evidence="2">FlgD/Vpr Ig-like domain-containing protein</fullName>
    </recommendedName>
</protein>
<dbReference type="Proteomes" id="UP001059401">
    <property type="component" value="Chromosome"/>
</dbReference>